<evidence type="ECO:0000313" key="3">
    <source>
        <dbReference type="EMBL" id="AKU17134.1"/>
    </source>
</evidence>
<gene>
    <name evidence="3" type="ORF">VV02_16845</name>
</gene>
<sequence length="120" mass="13162">MDRTLENLVGDWLPVPDLAEALGLPLKATRQLIDDRQVLAHRVGERLVIAVPAAFVQDGAVLPTLPGTITVLRDAGLTKEESLTWLFTPDDTLPIDGSPVDMLRAGRRAEVRKRAQELAF</sequence>
<dbReference type="EMBL" id="CP011112">
    <property type="protein sequence ID" value="AKU17134.1"/>
    <property type="molecule type" value="Genomic_DNA"/>
</dbReference>
<dbReference type="AlphaFoldDB" id="A0A0K1JK84"/>
<reference evidence="3 4" key="1">
    <citation type="submission" date="2015-03" db="EMBL/GenBank/DDBJ databases">
        <title>Luteipulveratus halotolerans sp. nov., a novel actinobacterium (Dermacoccaceae) from Sarawak, Malaysia.</title>
        <authorList>
            <person name="Juboi H."/>
            <person name="Basik A."/>
            <person name="Shamsul S.S."/>
            <person name="Arnold P."/>
            <person name="Schmitt E.K."/>
            <person name="Sanglier J.-J."/>
            <person name="Yeo T."/>
        </authorList>
    </citation>
    <scope>NUCLEOTIDE SEQUENCE [LARGE SCALE GENOMIC DNA]</scope>
    <source>
        <strain evidence="3 4">MN07-A0370</strain>
    </source>
</reference>
<feature type="domain" description="DNA-binding protein Rv2175c wHTH" evidence="2">
    <location>
        <begin position="11"/>
        <end position="55"/>
    </location>
</feature>
<dbReference type="InterPro" id="IPR048576">
    <property type="entry name" value="Rv2175c_wHTH"/>
</dbReference>
<keyword evidence="4" id="KW-1185">Reference proteome</keyword>
<dbReference type="Pfam" id="PF18367">
    <property type="entry name" value="Rv2175c_C"/>
    <property type="match status" value="1"/>
</dbReference>
<name>A0A0K1JK84_9MICO</name>
<evidence type="ECO:0000259" key="2">
    <source>
        <dbReference type="Pfam" id="PF21531"/>
    </source>
</evidence>
<dbReference type="InterPro" id="IPR041098">
    <property type="entry name" value="Rv2175c_C"/>
</dbReference>
<evidence type="ECO:0000313" key="4">
    <source>
        <dbReference type="Proteomes" id="UP000066480"/>
    </source>
</evidence>
<dbReference type="KEGG" id="lmoi:VV02_16845"/>
<dbReference type="STRING" id="571913.VV02_16845"/>
<dbReference type="Proteomes" id="UP000066480">
    <property type="component" value="Chromosome"/>
</dbReference>
<protein>
    <submittedName>
        <fullName evidence="3">Transcriptional regulator</fullName>
    </submittedName>
</protein>
<dbReference type="GO" id="GO:0003677">
    <property type="term" value="F:DNA binding"/>
    <property type="evidence" value="ECO:0007669"/>
    <property type="project" value="InterPro"/>
</dbReference>
<evidence type="ECO:0000259" key="1">
    <source>
        <dbReference type="Pfam" id="PF18367"/>
    </source>
</evidence>
<dbReference type="Pfam" id="PF21531">
    <property type="entry name" value="Rv2175c_wHTH"/>
    <property type="match status" value="1"/>
</dbReference>
<organism evidence="3 4">
    <name type="scientific">Luteipulveratus mongoliensis</name>
    <dbReference type="NCBI Taxonomy" id="571913"/>
    <lineage>
        <taxon>Bacteria</taxon>
        <taxon>Bacillati</taxon>
        <taxon>Actinomycetota</taxon>
        <taxon>Actinomycetes</taxon>
        <taxon>Micrococcales</taxon>
        <taxon>Dermacoccaceae</taxon>
        <taxon>Luteipulveratus</taxon>
    </lineage>
</organism>
<accession>A0A0K1JK84</accession>
<feature type="domain" description="Rv2175c C-terminal" evidence="1">
    <location>
        <begin position="64"/>
        <end position="119"/>
    </location>
</feature>
<proteinExistence type="predicted"/>